<dbReference type="InterPro" id="IPR027379">
    <property type="entry name" value="CLS_N"/>
</dbReference>
<evidence type="ECO:0000256" key="3">
    <source>
        <dbReference type="ARBA" id="ARBA00022692"/>
    </source>
</evidence>
<reference evidence="8 9" key="1">
    <citation type="submission" date="2024-10" db="EMBL/GenBank/DDBJ databases">
        <title>Novel secondary metabolite-producing bacteria for plant disease control.</title>
        <authorList>
            <person name="Chevrette M."/>
        </authorList>
    </citation>
    <scope>NUCLEOTIDE SEQUENCE [LARGE SCALE GENOMIC DNA]</scope>
    <source>
        <strain evidence="8 9">J30 TE3557</strain>
    </source>
</reference>
<evidence type="ECO:0000256" key="5">
    <source>
        <dbReference type="ARBA" id="ARBA00023136"/>
    </source>
</evidence>
<feature type="transmembrane region" description="Helical" evidence="6">
    <location>
        <begin position="6"/>
        <end position="30"/>
    </location>
</feature>
<gene>
    <name evidence="8" type="ORF">ABIA52_003050</name>
</gene>
<evidence type="ECO:0000313" key="9">
    <source>
        <dbReference type="Proteomes" id="UP001620520"/>
    </source>
</evidence>
<dbReference type="EMBL" id="JBIYEW010000003">
    <property type="protein sequence ID" value="MFK4640161.1"/>
    <property type="molecule type" value="Genomic_DNA"/>
</dbReference>
<dbReference type="Proteomes" id="UP001620520">
    <property type="component" value="Unassembled WGS sequence"/>
</dbReference>
<evidence type="ECO:0000313" key="8">
    <source>
        <dbReference type="EMBL" id="MFK4640161.1"/>
    </source>
</evidence>
<organism evidence="8 9">
    <name type="scientific">Paenarthrobacter histidinolovorans</name>
    <dbReference type="NCBI Taxonomy" id="43664"/>
    <lineage>
        <taxon>Bacteria</taxon>
        <taxon>Bacillati</taxon>
        <taxon>Actinomycetota</taxon>
        <taxon>Actinomycetes</taxon>
        <taxon>Micrococcales</taxon>
        <taxon>Micrococcaceae</taxon>
        <taxon>Paenarthrobacter</taxon>
    </lineage>
</organism>
<protein>
    <recommendedName>
        <fullName evidence="7">Cardiolipin synthase N-terminal domain-containing protein</fullName>
    </recommendedName>
</protein>
<dbReference type="RefSeq" id="WP_404594911.1">
    <property type="nucleotide sequence ID" value="NZ_JBIYEW010000003.1"/>
</dbReference>
<evidence type="ECO:0000256" key="4">
    <source>
        <dbReference type="ARBA" id="ARBA00022989"/>
    </source>
</evidence>
<evidence type="ECO:0000259" key="7">
    <source>
        <dbReference type="Pfam" id="PF13396"/>
    </source>
</evidence>
<evidence type="ECO:0000256" key="2">
    <source>
        <dbReference type="ARBA" id="ARBA00022475"/>
    </source>
</evidence>
<name>A0ABW8N9A1_9MICC</name>
<keyword evidence="2" id="KW-1003">Cell membrane</keyword>
<sequence>MEVWQWALVLLAAALAAYVMGSIIWAVFDVLGEVRLNQTTRILWVLLLFAVPLLGLLAWLYTKPRLAHSGNSLRLRQTL</sequence>
<dbReference type="Pfam" id="PF13396">
    <property type="entry name" value="PLDc_N"/>
    <property type="match status" value="1"/>
</dbReference>
<keyword evidence="3 6" id="KW-0812">Transmembrane</keyword>
<feature type="domain" description="Cardiolipin synthase N-terminal" evidence="7">
    <location>
        <begin position="24"/>
        <end position="60"/>
    </location>
</feature>
<accession>A0ABW8N9A1</accession>
<evidence type="ECO:0000256" key="1">
    <source>
        <dbReference type="ARBA" id="ARBA00004651"/>
    </source>
</evidence>
<feature type="transmembrane region" description="Helical" evidence="6">
    <location>
        <begin position="42"/>
        <end position="61"/>
    </location>
</feature>
<evidence type="ECO:0000256" key="6">
    <source>
        <dbReference type="SAM" id="Phobius"/>
    </source>
</evidence>
<proteinExistence type="predicted"/>
<comment type="caution">
    <text evidence="8">The sequence shown here is derived from an EMBL/GenBank/DDBJ whole genome shotgun (WGS) entry which is preliminary data.</text>
</comment>
<keyword evidence="4 6" id="KW-1133">Transmembrane helix</keyword>
<comment type="subcellular location">
    <subcellularLocation>
        <location evidence="1">Cell membrane</location>
        <topology evidence="1">Multi-pass membrane protein</topology>
    </subcellularLocation>
</comment>
<keyword evidence="9" id="KW-1185">Reference proteome</keyword>
<keyword evidence="5 6" id="KW-0472">Membrane</keyword>